<dbReference type="OrthoDB" id="9810174at2"/>
<dbReference type="RefSeq" id="WP_133556760.1">
    <property type="nucleotide sequence ID" value="NZ_SNWM01000003.1"/>
</dbReference>
<evidence type="ECO:0000313" key="1">
    <source>
        <dbReference type="EMBL" id="TDO21892.1"/>
    </source>
</evidence>
<reference evidence="1 2" key="1">
    <citation type="submission" date="2019-03" db="EMBL/GenBank/DDBJ databases">
        <title>Genomic Encyclopedia of Archaeal and Bacterial Type Strains, Phase II (KMG-II): from individual species to whole genera.</title>
        <authorList>
            <person name="Goeker M."/>
        </authorList>
    </citation>
    <scope>NUCLEOTIDE SEQUENCE [LARGE SCALE GENOMIC DNA]</scope>
    <source>
        <strain evidence="1 2">DSM 19034</strain>
    </source>
</reference>
<gene>
    <name evidence="1" type="ORF">CLV32_3000</name>
</gene>
<name>A0A4R6IIS3_9SPHI</name>
<dbReference type="AlphaFoldDB" id="A0A4R6IIS3"/>
<protein>
    <submittedName>
        <fullName evidence="1">Uncharacterized protein</fullName>
    </submittedName>
</protein>
<dbReference type="InterPro" id="IPR051934">
    <property type="entry name" value="Phage_Tail_Fiber_Structural"/>
</dbReference>
<dbReference type="EMBL" id="SNWM01000003">
    <property type="protein sequence ID" value="TDO21892.1"/>
    <property type="molecule type" value="Genomic_DNA"/>
</dbReference>
<dbReference type="Proteomes" id="UP000295499">
    <property type="component" value="Unassembled WGS sequence"/>
</dbReference>
<organism evidence="1 2">
    <name type="scientific">Pedobacter duraquae</name>
    <dbReference type="NCBI Taxonomy" id="425511"/>
    <lineage>
        <taxon>Bacteria</taxon>
        <taxon>Pseudomonadati</taxon>
        <taxon>Bacteroidota</taxon>
        <taxon>Sphingobacteriia</taxon>
        <taxon>Sphingobacteriales</taxon>
        <taxon>Sphingobacteriaceae</taxon>
        <taxon>Pedobacter</taxon>
    </lineage>
</organism>
<accession>A0A4R6IIS3</accession>
<comment type="caution">
    <text evidence="1">The sequence shown here is derived from an EMBL/GenBank/DDBJ whole genome shotgun (WGS) entry which is preliminary data.</text>
</comment>
<keyword evidence="2" id="KW-1185">Reference proteome</keyword>
<sequence>MSTETTPFWGDPFDLYFSKEEIHMLLAFKADVELFYDKLQADARFQAIGWLPTFAQIQNKPTTKAGYGITDVDTSAQVDAKINALINSAPGVLDTLAEIAAALGNDPNFATTITNQLALKANAANVFTKTEATATFKAITWFPTFAQVLNTPTTRDGYALSDVYTRTETNAAIQAIIGAAPGALDTLVELANALGNDPNFAATITTALAAKAPQATTYTKTEVDTLQRMGFVDYVANFTLQLSDGNKMLRVSHATGATASIPTNAALALPIGFVVIIKQAGLGSITVAPSAGVTLLSPNSLVKTATKDAQCVLVKESADVWSLEGNLV</sequence>
<dbReference type="PANTHER" id="PTHR35191">
    <property type="entry name" value="PROPHAGE SIDE TAIL FIBER PROTEIN HOMOLOG STFQ-RELATED"/>
    <property type="match status" value="1"/>
</dbReference>
<dbReference type="PANTHER" id="PTHR35191:SF1">
    <property type="entry name" value="PROPHAGE SIDE TAIL FIBER PROTEIN HOMOLOG STFQ-RELATED"/>
    <property type="match status" value="1"/>
</dbReference>
<proteinExistence type="predicted"/>
<evidence type="ECO:0000313" key="2">
    <source>
        <dbReference type="Proteomes" id="UP000295499"/>
    </source>
</evidence>